<evidence type="ECO:0000256" key="2">
    <source>
        <dbReference type="SAM" id="SignalP"/>
    </source>
</evidence>
<dbReference type="PANTHER" id="PTHR42776:SF27">
    <property type="entry name" value="DIPEPTIDYL PEPTIDASE FAMILY MEMBER 6"/>
    <property type="match status" value="1"/>
</dbReference>
<dbReference type="PANTHER" id="PTHR42776">
    <property type="entry name" value="SERINE PEPTIDASE S9 FAMILY MEMBER"/>
    <property type="match status" value="1"/>
</dbReference>
<dbReference type="Pfam" id="PF00326">
    <property type="entry name" value="Peptidase_S9"/>
    <property type="match status" value="1"/>
</dbReference>
<dbReference type="SUPFAM" id="SSF82171">
    <property type="entry name" value="DPP6 N-terminal domain-like"/>
    <property type="match status" value="1"/>
</dbReference>
<evidence type="ECO:0000313" key="4">
    <source>
        <dbReference type="EMBL" id="RUO25890.1"/>
    </source>
</evidence>
<name>A0A432W735_9GAMM</name>
<proteinExistence type="predicted"/>
<accession>A0A432W735</accession>
<feature type="chain" id="PRO_5019563059" evidence="2">
    <location>
        <begin position="20"/>
        <end position="663"/>
    </location>
</feature>
<organism evidence="4 5">
    <name type="scientific">Aliidiomarina minuta</name>
    <dbReference type="NCBI Taxonomy" id="880057"/>
    <lineage>
        <taxon>Bacteria</taxon>
        <taxon>Pseudomonadati</taxon>
        <taxon>Pseudomonadota</taxon>
        <taxon>Gammaproteobacteria</taxon>
        <taxon>Alteromonadales</taxon>
        <taxon>Idiomarinaceae</taxon>
        <taxon>Aliidiomarina</taxon>
    </lineage>
</organism>
<evidence type="ECO:0000259" key="3">
    <source>
        <dbReference type="Pfam" id="PF00326"/>
    </source>
</evidence>
<gene>
    <name evidence="4" type="ORF">CWE09_03965</name>
</gene>
<keyword evidence="5" id="KW-1185">Reference proteome</keyword>
<comment type="caution">
    <text evidence="4">The sequence shown here is derived from an EMBL/GenBank/DDBJ whole genome shotgun (WGS) entry which is preliminary data.</text>
</comment>
<sequence>MKRILSLLAGLLITSTASAETQAVPTLEDYARHAHIITAKISPNGTYLAFTNRDDEGIVRLAVLERETMEPLSNAELTGNDSISDFNWATDERLIINVARERGTFEGARPTGELYAMNADGTRPVMLTGRRSESRDRASTSVLDWLPNDDLRVLISSFSWESREPVMEVYRMRVDTGHKRLVDRAPLRAGRGSGVRVLTDRDGNLRVAIGMDSSAEVNENVILFRPEPDADWEELQRQVSFQNSFEPLAFSEDNQSLYALSQLQQDTTALSLFDLKTGEEEVLVSHPYVDLSPIFSLRGGRANEIIGASYEFDVLDSVFFGGIEDVSFSQAYQGLEQAFPDQQVTITSATRDDNLMVVSVGSANHIRQFYLFDIEAGQLVNLFTGSPWLAEKALPQTEIITYEARDGLLIQGLLTLPVNASSDLPLVMLPHGGPHGVRDSIRSMDRDAKVLASHGYAVLQPNFRGSGGFGGEFLRAGFRNWGTSMIDDMTDGVMHLIEGGTVNQERVCVYGGSYGGYAALMSAVREPELYKCAIGFVGVYDLPLMFDAGDIPESGFGQNYLNLVLGNDQEALEGQSPLHRIDELKAPVFIIHGARDERVPIEHANRLRDALEERDHPYEWLVKSREGHGFVKPENNVERWERMLDFLNRYIGEEAELASSELD</sequence>
<dbReference type="EMBL" id="PIPL01000001">
    <property type="protein sequence ID" value="RUO25890.1"/>
    <property type="molecule type" value="Genomic_DNA"/>
</dbReference>
<dbReference type="OrthoDB" id="4269629at2"/>
<dbReference type="GO" id="GO:0004252">
    <property type="term" value="F:serine-type endopeptidase activity"/>
    <property type="evidence" value="ECO:0007669"/>
    <property type="project" value="TreeGrafter"/>
</dbReference>
<feature type="signal peptide" evidence="2">
    <location>
        <begin position="1"/>
        <end position="19"/>
    </location>
</feature>
<keyword evidence="2" id="KW-0732">Signal</keyword>
<evidence type="ECO:0000256" key="1">
    <source>
        <dbReference type="ARBA" id="ARBA00022801"/>
    </source>
</evidence>
<dbReference type="RefSeq" id="WP_126802708.1">
    <property type="nucleotide sequence ID" value="NZ_PIPL01000001.1"/>
</dbReference>
<feature type="domain" description="Peptidase S9 prolyl oligopeptidase catalytic" evidence="3">
    <location>
        <begin position="444"/>
        <end position="653"/>
    </location>
</feature>
<reference evidence="4 5" key="1">
    <citation type="journal article" date="2011" name="Front. Microbiol.">
        <title>Genomic signatures of strain selection and enhancement in Bacillus atrophaeus var. globigii, a historical biowarfare simulant.</title>
        <authorList>
            <person name="Gibbons H.S."/>
            <person name="Broomall S.M."/>
            <person name="McNew L.A."/>
            <person name="Daligault H."/>
            <person name="Chapman C."/>
            <person name="Bruce D."/>
            <person name="Karavis M."/>
            <person name="Krepps M."/>
            <person name="McGregor P.A."/>
            <person name="Hong C."/>
            <person name="Park K.H."/>
            <person name="Akmal A."/>
            <person name="Feldman A."/>
            <person name="Lin J.S."/>
            <person name="Chang W.E."/>
            <person name="Higgs B.W."/>
            <person name="Demirev P."/>
            <person name="Lindquist J."/>
            <person name="Liem A."/>
            <person name="Fochler E."/>
            <person name="Read T.D."/>
            <person name="Tapia R."/>
            <person name="Johnson S."/>
            <person name="Bishop-Lilly K.A."/>
            <person name="Detter C."/>
            <person name="Han C."/>
            <person name="Sozhamannan S."/>
            <person name="Rosenzweig C.N."/>
            <person name="Skowronski E.W."/>
        </authorList>
    </citation>
    <scope>NUCLEOTIDE SEQUENCE [LARGE SCALE GENOMIC DNA]</scope>
    <source>
        <strain evidence="4 5">MLST1</strain>
    </source>
</reference>
<dbReference type="Gene3D" id="2.120.10.30">
    <property type="entry name" value="TolB, C-terminal domain"/>
    <property type="match status" value="1"/>
</dbReference>
<dbReference type="Proteomes" id="UP000288293">
    <property type="component" value="Unassembled WGS sequence"/>
</dbReference>
<dbReference type="Gene3D" id="3.40.50.1820">
    <property type="entry name" value="alpha/beta hydrolase"/>
    <property type="match status" value="1"/>
</dbReference>
<keyword evidence="1" id="KW-0378">Hydrolase</keyword>
<protein>
    <submittedName>
        <fullName evidence="4">S9 family peptidase</fullName>
    </submittedName>
</protein>
<dbReference type="AlphaFoldDB" id="A0A432W735"/>
<dbReference type="InterPro" id="IPR001375">
    <property type="entry name" value="Peptidase_S9_cat"/>
</dbReference>
<dbReference type="GO" id="GO:0006508">
    <property type="term" value="P:proteolysis"/>
    <property type="evidence" value="ECO:0007669"/>
    <property type="project" value="InterPro"/>
</dbReference>
<dbReference type="InterPro" id="IPR011042">
    <property type="entry name" value="6-blade_b-propeller_TolB-like"/>
</dbReference>
<dbReference type="InterPro" id="IPR029058">
    <property type="entry name" value="AB_hydrolase_fold"/>
</dbReference>
<evidence type="ECO:0000313" key="5">
    <source>
        <dbReference type="Proteomes" id="UP000288293"/>
    </source>
</evidence>
<dbReference type="SUPFAM" id="SSF53474">
    <property type="entry name" value="alpha/beta-Hydrolases"/>
    <property type="match status" value="1"/>
</dbReference>